<dbReference type="SUPFAM" id="SSF49313">
    <property type="entry name" value="Cadherin-like"/>
    <property type="match status" value="1"/>
</dbReference>
<dbReference type="InterPro" id="IPR036116">
    <property type="entry name" value="FN3_sf"/>
</dbReference>
<reference evidence="3" key="1">
    <citation type="journal article" date="2019" name="Int. J. Syst. Evol. Microbiol.">
        <title>The Global Catalogue of Microorganisms (GCM) 10K type strain sequencing project: providing services to taxonomists for standard genome sequencing and annotation.</title>
        <authorList>
            <consortium name="The Broad Institute Genomics Platform"/>
            <consortium name="The Broad Institute Genome Sequencing Center for Infectious Disease"/>
            <person name="Wu L."/>
            <person name="Ma J."/>
        </authorList>
    </citation>
    <scope>NUCLEOTIDE SEQUENCE [LARGE SCALE GENOMIC DNA]</scope>
    <source>
        <strain evidence="3">JCM 18053</strain>
    </source>
</reference>
<dbReference type="Gene3D" id="2.60.40.10">
    <property type="entry name" value="Immunoglobulins"/>
    <property type="match status" value="2"/>
</dbReference>
<dbReference type="InterPro" id="IPR025507">
    <property type="entry name" value="DUF4394"/>
</dbReference>
<dbReference type="EMBL" id="BAABIA010000004">
    <property type="protein sequence ID" value="GAA5139903.1"/>
    <property type="molecule type" value="Genomic_DNA"/>
</dbReference>
<sequence length="1099" mass="111057">MNEDNTLATATLGTISTPGAAISVTGVQMGDVLVTLDVRPQNQALYALGVNAVADTVSLYHLSPATGLAVLLGTASTLADSAGVTLDLPATGWDIDFNPSVDRLRVINAAGLNFRMNPNNGTVVDANAGVVGNQIDSNINGATTSVSATAYTNSQPNNGGITTQYTVDAVTDSIYIQNPPNNGAQTNGLSVTVAGMPLAITEVNGFDIEPGINAAANNVAPAVGIAYAILRTSGPSGLYEINLTTGGATFLGGTTVRSFALRTRLGAAVALSTGGTSIVRFSPFVPGTSTSVAVTGIQNSEILVGMDQRPATGQLMGLGVNADTNTATLYLIDPQTGAATVVGAVAGQIAYQDATATPIDLPSPSVAGYGFDFNPTVDRVRVVTSTGLNLRVNPLTGTAVDGNVTDAGTNPDGMINGGGTGVSHTAYTNSFGGATVTTQYGLDDVSDSLYIQNPPNAGTLTVGTPLTLNGTPLDISSVGGFDIPNFVTVSTSNTPAVGQGWLVTDVASVSSLYRVSLADGVATSVGSPSAALSSLAILSVPVAPVVVSPTTANVEAFSATLGGSLSDHGGAPILQRGVVFSLTTANADPMIGGTGVTQAVSMNATNVFSTDVTGLIGNSGYSFRAYATTEAGTSYSPVATFTTTLVEIPEFDDASVGASISLNVGKFPGATLTVSGLPQGLRFNAATGTITGRATTAGVYVVSITAKLPGGIEQNFEETLVIQALPKTAVGTFIGHIEAEATLNGNAGGRFDLTTTTTGAYTLKLTQRSKTVMLKGYLSATPGAAPELMADGPDGTDILLTLNADNTATGALTDGVAAAIFSGWRKTFDKLLNPAQDEMGYYAVALDLQSGDVGNAALPQGSGYAAINVAPDGNTTVNGRTADGNAILSSGFVGSAGQVLVYQPLYNKLGSVHGELSLTVDSSGNYAENYLEGTVAWIKPATTGRTYVDAFGPLTLDVYGKYLARAAAGSVVLGLPSSADPASLVFAEGGISAASINPNITNGITLLRPSLKLVIPTAGGVDNLGRTTLVLKAANGSLTGSFTLKDGTLQRKVTFQGMIIRGETGSILASGYFLLPQIPAAGQTAAKAPILSGRFDLLP</sequence>
<dbReference type="InterPro" id="IPR015919">
    <property type="entry name" value="Cadherin-like_sf"/>
</dbReference>
<evidence type="ECO:0000313" key="3">
    <source>
        <dbReference type="Proteomes" id="UP001499852"/>
    </source>
</evidence>
<comment type="caution">
    <text evidence="2">The sequence shown here is derived from an EMBL/GenBank/DDBJ whole genome shotgun (WGS) entry which is preliminary data.</text>
</comment>
<proteinExistence type="predicted"/>
<protein>
    <recommendedName>
        <fullName evidence="1">DUF4394 domain-containing protein</fullName>
    </recommendedName>
</protein>
<evidence type="ECO:0000313" key="2">
    <source>
        <dbReference type="EMBL" id="GAA5139903.1"/>
    </source>
</evidence>
<dbReference type="InterPro" id="IPR013783">
    <property type="entry name" value="Ig-like_fold"/>
</dbReference>
<dbReference type="Proteomes" id="UP001499852">
    <property type="component" value="Unassembled WGS sequence"/>
</dbReference>
<evidence type="ECO:0000259" key="1">
    <source>
        <dbReference type="Pfam" id="PF14339"/>
    </source>
</evidence>
<feature type="domain" description="DUF4394" evidence="1">
    <location>
        <begin position="279"/>
        <end position="528"/>
    </location>
</feature>
<accession>A0ABP9P403</accession>
<gene>
    <name evidence="2" type="ORF">GCM10023213_21440</name>
</gene>
<organism evidence="2 3">
    <name type="scientific">Prosthecobacter algae</name>
    <dbReference type="NCBI Taxonomy" id="1144682"/>
    <lineage>
        <taxon>Bacteria</taxon>
        <taxon>Pseudomonadati</taxon>
        <taxon>Verrucomicrobiota</taxon>
        <taxon>Verrucomicrobiia</taxon>
        <taxon>Verrucomicrobiales</taxon>
        <taxon>Verrucomicrobiaceae</taxon>
        <taxon>Prosthecobacter</taxon>
    </lineage>
</organism>
<feature type="domain" description="DUF4394" evidence="1">
    <location>
        <begin position="12"/>
        <end position="253"/>
    </location>
</feature>
<keyword evidence="3" id="KW-1185">Reference proteome</keyword>
<dbReference type="Pfam" id="PF14339">
    <property type="entry name" value="DUF4394"/>
    <property type="match status" value="2"/>
</dbReference>
<name>A0ABP9P403_9BACT</name>
<dbReference type="SUPFAM" id="SSF49265">
    <property type="entry name" value="Fibronectin type III"/>
    <property type="match status" value="1"/>
</dbReference>